<organism evidence="2 3">
    <name type="scientific">Arthrobacter terrae</name>
    <dbReference type="NCBI Taxonomy" id="2935737"/>
    <lineage>
        <taxon>Bacteria</taxon>
        <taxon>Bacillati</taxon>
        <taxon>Actinomycetota</taxon>
        <taxon>Actinomycetes</taxon>
        <taxon>Micrococcales</taxon>
        <taxon>Micrococcaceae</taxon>
        <taxon>Arthrobacter</taxon>
    </lineage>
</organism>
<keyword evidence="3" id="KW-1185">Reference proteome</keyword>
<comment type="caution">
    <text evidence="2">The sequence shown here is derived from an EMBL/GenBank/DDBJ whole genome shotgun (WGS) entry which is preliminary data.</text>
</comment>
<keyword evidence="1" id="KW-0812">Transmembrane</keyword>
<gene>
    <name evidence="2" type="ORF">IV500_07740</name>
</gene>
<name>A0A931CN81_9MICC</name>
<dbReference type="EMBL" id="JADNYM010000008">
    <property type="protein sequence ID" value="MBG0739280.1"/>
    <property type="molecule type" value="Genomic_DNA"/>
</dbReference>
<evidence type="ECO:0008006" key="4">
    <source>
        <dbReference type="Google" id="ProtNLM"/>
    </source>
</evidence>
<evidence type="ECO:0000313" key="2">
    <source>
        <dbReference type="EMBL" id="MBG0739280.1"/>
    </source>
</evidence>
<accession>A0A931CN81</accession>
<sequence>MSTNQPAVARTQDTKATGPGRLLIAVYGIFALAATARAGFQIISKFSEAPVAYLLSAVAAVVYIAATISLARKGPFWYKAAAVAVCIELLGVLIVGALSIFDVRAFPQDTVWSQFGRGYGFVPLLLPILGLIWLYRHRKPMEQP</sequence>
<feature type="transmembrane region" description="Helical" evidence="1">
    <location>
        <begin position="21"/>
        <end position="40"/>
    </location>
</feature>
<feature type="transmembrane region" description="Helical" evidence="1">
    <location>
        <begin position="76"/>
        <end position="98"/>
    </location>
</feature>
<dbReference type="RefSeq" id="WP_196396226.1">
    <property type="nucleotide sequence ID" value="NZ_JADNYM010000008.1"/>
</dbReference>
<evidence type="ECO:0000313" key="3">
    <source>
        <dbReference type="Proteomes" id="UP000655366"/>
    </source>
</evidence>
<evidence type="ECO:0000256" key="1">
    <source>
        <dbReference type="SAM" id="Phobius"/>
    </source>
</evidence>
<feature type="transmembrane region" description="Helical" evidence="1">
    <location>
        <begin position="52"/>
        <end position="71"/>
    </location>
</feature>
<dbReference type="AlphaFoldDB" id="A0A931CN81"/>
<reference evidence="2 3" key="1">
    <citation type="submission" date="2020-11" db="EMBL/GenBank/DDBJ databases">
        <title>Arthrobacter antarcticus sp. nov., isolated from Antarctic Soil.</title>
        <authorList>
            <person name="Li J."/>
        </authorList>
    </citation>
    <scope>NUCLEOTIDE SEQUENCE [LARGE SCALE GENOMIC DNA]</scope>
    <source>
        <strain evidence="2 3">Z1-20</strain>
    </source>
</reference>
<keyword evidence="1" id="KW-0472">Membrane</keyword>
<proteinExistence type="predicted"/>
<protein>
    <recommendedName>
        <fullName evidence="4">Integral membrane protein</fullName>
    </recommendedName>
</protein>
<feature type="transmembrane region" description="Helical" evidence="1">
    <location>
        <begin position="118"/>
        <end position="135"/>
    </location>
</feature>
<keyword evidence="1" id="KW-1133">Transmembrane helix</keyword>
<dbReference type="Proteomes" id="UP000655366">
    <property type="component" value="Unassembled WGS sequence"/>
</dbReference>